<dbReference type="AlphaFoldDB" id="A0A1R3GSV4"/>
<sequence>MLRWQYRQPLDHSRFNKSAEHVYDKYDDVEEDSDLFGEDSDLFVCEGEQSDFVLDEGFVCEGEQSDFVLDDRFVCEGEDSEFVIDGKRLETVVSKQAVCDFVWMDIGWLFNHDMN</sequence>
<accession>A0A1R3GSV4</accession>
<keyword evidence="2" id="KW-1185">Reference proteome</keyword>
<dbReference type="Proteomes" id="UP000187203">
    <property type="component" value="Unassembled WGS sequence"/>
</dbReference>
<organism evidence="1 2">
    <name type="scientific">Corchorus olitorius</name>
    <dbReference type="NCBI Taxonomy" id="93759"/>
    <lineage>
        <taxon>Eukaryota</taxon>
        <taxon>Viridiplantae</taxon>
        <taxon>Streptophyta</taxon>
        <taxon>Embryophyta</taxon>
        <taxon>Tracheophyta</taxon>
        <taxon>Spermatophyta</taxon>
        <taxon>Magnoliopsida</taxon>
        <taxon>eudicotyledons</taxon>
        <taxon>Gunneridae</taxon>
        <taxon>Pentapetalae</taxon>
        <taxon>rosids</taxon>
        <taxon>malvids</taxon>
        <taxon>Malvales</taxon>
        <taxon>Malvaceae</taxon>
        <taxon>Grewioideae</taxon>
        <taxon>Apeibeae</taxon>
        <taxon>Corchorus</taxon>
    </lineage>
</organism>
<dbReference type="EMBL" id="AWUE01021754">
    <property type="protein sequence ID" value="OMO61131.1"/>
    <property type="molecule type" value="Genomic_DNA"/>
</dbReference>
<reference evidence="2" key="1">
    <citation type="submission" date="2013-09" db="EMBL/GenBank/DDBJ databases">
        <title>Corchorus olitorius genome sequencing.</title>
        <authorList>
            <person name="Alam M."/>
            <person name="Haque M.S."/>
            <person name="Islam M.S."/>
            <person name="Emdad E.M."/>
            <person name="Islam M.M."/>
            <person name="Ahmed B."/>
            <person name="Halim A."/>
            <person name="Hossen Q.M.M."/>
            <person name="Hossain M.Z."/>
            <person name="Ahmed R."/>
            <person name="Khan M.M."/>
            <person name="Islam R."/>
            <person name="Rashid M.M."/>
            <person name="Khan S.A."/>
            <person name="Rahman M.S."/>
            <person name="Alam M."/>
            <person name="Yahiya A.S."/>
            <person name="Khan M.S."/>
            <person name="Azam M.S."/>
            <person name="Haque T."/>
            <person name="Lashkar M.Z.H."/>
            <person name="Akhand A.I."/>
            <person name="Morshed G."/>
            <person name="Roy S."/>
            <person name="Uddin K.S."/>
            <person name="Rabeya T."/>
            <person name="Hossain A.S."/>
            <person name="Chowdhury A."/>
            <person name="Snigdha A.R."/>
            <person name="Mortoza M.S."/>
            <person name="Matin S.A."/>
            <person name="Hoque S.M.E."/>
            <person name="Islam M.K."/>
            <person name="Roy D.K."/>
            <person name="Haider R."/>
            <person name="Moosa M.M."/>
            <person name="Elias S.M."/>
            <person name="Hasan A.M."/>
            <person name="Jahan S."/>
            <person name="Shafiuddin M."/>
            <person name="Mahmood N."/>
            <person name="Shommy N.S."/>
        </authorList>
    </citation>
    <scope>NUCLEOTIDE SEQUENCE [LARGE SCALE GENOMIC DNA]</scope>
    <source>
        <strain evidence="2">cv. O-4</strain>
    </source>
</reference>
<evidence type="ECO:0000313" key="1">
    <source>
        <dbReference type="EMBL" id="OMO61131.1"/>
    </source>
</evidence>
<comment type="caution">
    <text evidence="1">The sequence shown here is derived from an EMBL/GenBank/DDBJ whole genome shotgun (WGS) entry which is preliminary data.</text>
</comment>
<proteinExistence type="predicted"/>
<protein>
    <submittedName>
        <fullName evidence="1">FTSH11 protein</fullName>
    </submittedName>
</protein>
<gene>
    <name evidence="1" type="ORF">COLO4_33542</name>
</gene>
<evidence type="ECO:0000313" key="2">
    <source>
        <dbReference type="Proteomes" id="UP000187203"/>
    </source>
</evidence>
<name>A0A1R3GSV4_9ROSI</name>